<feature type="domain" description="HTH cro/C1-type" evidence="1">
    <location>
        <begin position="1"/>
        <end position="32"/>
    </location>
</feature>
<dbReference type="InterPro" id="IPR001387">
    <property type="entry name" value="Cro/C1-type_HTH"/>
</dbReference>
<dbReference type="OrthoDB" id="4380940at2"/>
<gene>
    <name evidence="2" type="ORF">GTC6_20130</name>
</gene>
<dbReference type="Gene3D" id="1.10.260.40">
    <property type="entry name" value="lambda repressor-like DNA-binding domains"/>
    <property type="match status" value="1"/>
</dbReference>
<name>R7Y4B6_9ACTN</name>
<organism evidence="2 3">
    <name type="scientific">Gordonia terrae C-6</name>
    <dbReference type="NCBI Taxonomy" id="1316928"/>
    <lineage>
        <taxon>Bacteria</taxon>
        <taxon>Bacillati</taxon>
        <taxon>Actinomycetota</taxon>
        <taxon>Actinomycetes</taxon>
        <taxon>Mycobacteriales</taxon>
        <taxon>Gordoniaceae</taxon>
        <taxon>Gordonia</taxon>
    </lineage>
</organism>
<accession>R7Y4B6</accession>
<proteinExistence type="predicted"/>
<dbReference type="PATRIC" id="fig|1316928.3.peg.4071"/>
<evidence type="ECO:0000313" key="3">
    <source>
        <dbReference type="Proteomes" id="UP000013569"/>
    </source>
</evidence>
<protein>
    <recommendedName>
        <fullName evidence="1">HTH cro/C1-type domain-containing protein</fullName>
    </recommendedName>
</protein>
<sequence>MLSSLRTGRATEPGFTIIAAIADGFGVDIAFFTREFHHQHRDQSMAQRVRAANAAWPHLYRLAADIHRLPEHHRHSILTLINILATRNAGEGR</sequence>
<dbReference type="PROSITE" id="PS50943">
    <property type="entry name" value="HTH_CROC1"/>
    <property type="match status" value="1"/>
</dbReference>
<dbReference type="InterPro" id="IPR010982">
    <property type="entry name" value="Lambda_DNA-bd_dom_sf"/>
</dbReference>
<dbReference type="GO" id="GO:0003677">
    <property type="term" value="F:DNA binding"/>
    <property type="evidence" value="ECO:0007669"/>
    <property type="project" value="InterPro"/>
</dbReference>
<dbReference type="AlphaFoldDB" id="R7Y4B6"/>
<evidence type="ECO:0000259" key="1">
    <source>
        <dbReference type="PROSITE" id="PS50943"/>
    </source>
</evidence>
<dbReference type="RefSeq" id="WP_010844409.1">
    <property type="nucleotide sequence ID" value="NZ_AQPW01000036.1"/>
</dbReference>
<dbReference type="EMBL" id="AQPW01000036">
    <property type="protein sequence ID" value="EON30893.1"/>
    <property type="molecule type" value="Genomic_DNA"/>
</dbReference>
<comment type="caution">
    <text evidence="2">The sequence shown here is derived from an EMBL/GenBank/DDBJ whole genome shotgun (WGS) entry which is preliminary data.</text>
</comment>
<evidence type="ECO:0000313" key="2">
    <source>
        <dbReference type="EMBL" id="EON30893.1"/>
    </source>
</evidence>
<dbReference type="Proteomes" id="UP000013569">
    <property type="component" value="Unassembled WGS sequence"/>
</dbReference>
<reference evidence="2 3" key="1">
    <citation type="journal article" date="2013" name="Genome Announc.">
        <title>Draft Genome Sequence of a Benzothiophene-Desulfurizing Bacterium, Gordona terrae Strain C-6.</title>
        <authorList>
            <person name="Wang W."/>
            <person name="Ma T."/>
            <person name="Ren Y."/>
            <person name="Li G."/>
        </authorList>
    </citation>
    <scope>NUCLEOTIDE SEQUENCE [LARGE SCALE GENOMIC DNA]</scope>
    <source>
        <strain evidence="2 3">C-6</strain>
    </source>
</reference>